<gene>
    <name evidence="2" type="ORF">MERR_LOCUS41297</name>
</gene>
<name>A0A6D2L3F8_9BRAS</name>
<protein>
    <submittedName>
        <fullName evidence="2">Uncharacterized protein</fullName>
    </submittedName>
</protein>
<evidence type="ECO:0000313" key="3">
    <source>
        <dbReference type="Proteomes" id="UP000467841"/>
    </source>
</evidence>
<keyword evidence="1" id="KW-0472">Membrane</keyword>
<sequence length="229" mass="25271">MSISGIKVWVLSLFSGCMARVGSFIHRMFGLVVKWGGFTSHYYTNAQFEIVFTKMNALAAAVFTILMVFFMVDAPELLHTKHGLKMVLLEIVEISSMSYVVFSIADAILRPKFPAITIFGELTILSAFTCLPSLLAVLSVKTSLKFWVISFVTMYFLHLSVHLHSKTEANNQIRDENARNLVNALANSDSPAAANAVTAIALYAALFHPEDPNTKILGEIARQINPARA</sequence>
<dbReference type="AlphaFoldDB" id="A0A6D2L3F8"/>
<keyword evidence="1" id="KW-0812">Transmembrane</keyword>
<organism evidence="2 3">
    <name type="scientific">Microthlaspi erraticum</name>
    <dbReference type="NCBI Taxonomy" id="1685480"/>
    <lineage>
        <taxon>Eukaryota</taxon>
        <taxon>Viridiplantae</taxon>
        <taxon>Streptophyta</taxon>
        <taxon>Embryophyta</taxon>
        <taxon>Tracheophyta</taxon>
        <taxon>Spermatophyta</taxon>
        <taxon>Magnoliopsida</taxon>
        <taxon>eudicotyledons</taxon>
        <taxon>Gunneridae</taxon>
        <taxon>Pentapetalae</taxon>
        <taxon>rosids</taxon>
        <taxon>malvids</taxon>
        <taxon>Brassicales</taxon>
        <taxon>Brassicaceae</taxon>
        <taxon>Coluteocarpeae</taxon>
        <taxon>Microthlaspi</taxon>
    </lineage>
</organism>
<dbReference type="EMBL" id="CACVBM020001562">
    <property type="protein sequence ID" value="CAA7054061.1"/>
    <property type="molecule type" value="Genomic_DNA"/>
</dbReference>
<evidence type="ECO:0000313" key="2">
    <source>
        <dbReference type="EMBL" id="CAA7054061.1"/>
    </source>
</evidence>
<keyword evidence="1" id="KW-1133">Transmembrane helix</keyword>
<accession>A0A6D2L3F8</accession>
<keyword evidence="3" id="KW-1185">Reference proteome</keyword>
<feature type="transmembrane region" description="Helical" evidence="1">
    <location>
        <begin position="116"/>
        <end position="138"/>
    </location>
</feature>
<feature type="transmembrane region" description="Helical" evidence="1">
    <location>
        <begin position="91"/>
        <end position="109"/>
    </location>
</feature>
<feature type="transmembrane region" description="Helical" evidence="1">
    <location>
        <begin position="144"/>
        <end position="164"/>
    </location>
</feature>
<feature type="transmembrane region" description="Helical" evidence="1">
    <location>
        <begin position="50"/>
        <end position="71"/>
    </location>
</feature>
<reference evidence="2" key="1">
    <citation type="submission" date="2020-01" db="EMBL/GenBank/DDBJ databases">
        <authorList>
            <person name="Mishra B."/>
        </authorList>
    </citation>
    <scope>NUCLEOTIDE SEQUENCE [LARGE SCALE GENOMIC DNA]</scope>
</reference>
<proteinExistence type="predicted"/>
<evidence type="ECO:0000256" key="1">
    <source>
        <dbReference type="SAM" id="Phobius"/>
    </source>
</evidence>
<dbReference type="Proteomes" id="UP000467841">
    <property type="component" value="Unassembled WGS sequence"/>
</dbReference>
<comment type="caution">
    <text evidence="2">The sequence shown here is derived from an EMBL/GenBank/DDBJ whole genome shotgun (WGS) entry which is preliminary data.</text>
</comment>